<dbReference type="EMBL" id="KI912110">
    <property type="protein sequence ID" value="ETS85391.1"/>
    <property type="molecule type" value="Genomic_DNA"/>
</dbReference>
<dbReference type="PROSITE" id="PS00498">
    <property type="entry name" value="TYROSINASE_2"/>
    <property type="match status" value="1"/>
</dbReference>
<dbReference type="Gene3D" id="1.10.1280.10">
    <property type="entry name" value="Di-copper center containing domain from catechol oxidase"/>
    <property type="match status" value="1"/>
</dbReference>
<dbReference type="GO" id="GO:0046872">
    <property type="term" value="F:metal ion binding"/>
    <property type="evidence" value="ECO:0007669"/>
    <property type="project" value="UniProtKB-KW"/>
</dbReference>
<name>W3XJJ2_PESFW</name>
<evidence type="ECO:0000259" key="3">
    <source>
        <dbReference type="PROSITE" id="PS00498"/>
    </source>
</evidence>
<dbReference type="InParanoid" id="W3XJJ2"/>
<dbReference type="OMA" id="LLWHRYL"/>
<reference evidence="5" key="1">
    <citation type="journal article" date="2015" name="BMC Genomics">
        <title>Genomic and transcriptomic analysis of the endophytic fungus Pestalotiopsis fici reveals its lifestyle and high potential for synthesis of natural products.</title>
        <authorList>
            <person name="Wang X."/>
            <person name="Zhang X."/>
            <person name="Liu L."/>
            <person name="Xiang M."/>
            <person name="Wang W."/>
            <person name="Sun X."/>
            <person name="Che Y."/>
            <person name="Guo L."/>
            <person name="Liu G."/>
            <person name="Guo L."/>
            <person name="Wang C."/>
            <person name="Yin W.B."/>
            <person name="Stadler M."/>
            <person name="Zhang X."/>
            <person name="Liu X."/>
        </authorList>
    </citation>
    <scope>NUCLEOTIDE SEQUENCE [LARGE SCALE GENOMIC DNA]</scope>
    <source>
        <strain evidence="5">W106-1 / CGMCC3.15140</strain>
    </source>
</reference>
<accession>W3XJJ2</accession>
<dbReference type="InterPro" id="IPR002227">
    <property type="entry name" value="Tyrosinase_Cu-bd"/>
</dbReference>
<dbReference type="PANTHER" id="PTHR11474:SF116">
    <property type="entry name" value="TYROSINASE"/>
    <property type="match status" value="1"/>
</dbReference>
<protein>
    <recommendedName>
        <fullName evidence="2 3">Tyrosinase copper-binding domain-containing protein</fullName>
    </recommendedName>
</protein>
<dbReference type="HOGENOM" id="CLU_035914_2_1_1"/>
<dbReference type="KEGG" id="pfy:PFICI_03416"/>
<dbReference type="STRING" id="1229662.W3XJJ2"/>
<dbReference type="InterPro" id="IPR008922">
    <property type="entry name" value="Di-copper_centre_dom_sf"/>
</dbReference>
<dbReference type="PRINTS" id="PR00092">
    <property type="entry name" value="TYROSINASE"/>
</dbReference>
<proteinExistence type="predicted"/>
<dbReference type="SUPFAM" id="SSF48056">
    <property type="entry name" value="Di-copper centre-containing domain"/>
    <property type="match status" value="1"/>
</dbReference>
<evidence type="ECO:0000313" key="5">
    <source>
        <dbReference type="Proteomes" id="UP000030651"/>
    </source>
</evidence>
<evidence type="ECO:0000259" key="2">
    <source>
        <dbReference type="PROSITE" id="PS00497"/>
    </source>
</evidence>
<dbReference type="GO" id="GO:0016491">
    <property type="term" value="F:oxidoreductase activity"/>
    <property type="evidence" value="ECO:0007669"/>
    <property type="project" value="InterPro"/>
</dbReference>
<dbReference type="RefSeq" id="XP_007830188.1">
    <property type="nucleotide sequence ID" value="XM_007831997.1"/>
</dbReference>
<dbReference type="GeneID" id="19268429"/>
<keyword evidence="5" id="KW-1185">Reference proteome</keyword>
<gene>
    <name evidence="4" type="ORF">PFICI_03416</name>
</gene>
<sequence>MKLSLVLAASVVSGAVVAPRADPSTSPSPAAPNLPDSVFPKFRVVSLDEAKQGLDRDIQQLPPKPVGNLTYETAPGSAAPKFGVSLFSTVNKAATAASVACASAPSYRFEWRQYSDSRRVSLMQAMRCLINKRPSGRFSQAKNRWEDFVQLHQSVMPSVHNNAIFLLWHRYFLWTFEQILRNECGFDRGFAWWDETKDAGHFAQSDMFTNSAYFGPLPGLNNGNPSCINTGAFAGMITHIGPGQSFTTHCISRGVTESNTAQCNTNFVNYCLSRAAYADFETCLEYGPHGYGHNGIGGVMQDVWSSPSDPIFWMHHAFIDRVYYQWQLGNANRLVSIDSGVDSTGKPLTLDTVLSMGGISPDVRIRDVLNPLGGVNVGGITFCYKYSY</sequence>
<dbReference type="PROSITE" id="PS00497">
    <property type="entry name" value="TYROSINASE_1"/>
    <property type="match status" value="1"/>
</dbReference>
<dbReference type="AlphaFoldDB" id="W3XJJ2"/>
<dbReference type="InterPro" id="IPR050316">
    <property type="entry name" value="Tyrosinase/Hemocyanin"/>
</dbReference>
<evidence type="ECO:0000256" key="1">
    <source>
        <dbReference type="ARBA" id="ARBA00022723"/>
    </source>
</evidence>
<evidence type="ECO:0000313" key="4">
    <source>
        <dbReference type="EMBL" id="ETS85391.1"/>
    </source>
</evidence>
<dbReference type="Pfam" id="PF00264">
    <property type="entry name" value="Tyrosinase"/>
    <property type="match status" value="1"/>
</dbReference>
<dbReference type="PANTHER" id="PTHR11474">
    <property type="entry name" value="TYROSINASE FAMILY MEMBER"/>
    <property type="match status" value="1"/>
</dbReference>
<dbReference type="OrthoDB" id="6132182at2759"/>
<dbReference type="Proteomes" id="UP000030651">
    <property type="component" value="Unassembled WGS sequence"/>
</dbReference>
<organism evidence="4 5">
    <name type="scientific">Pestalotiopsis fici (strain W106-1 / CGMCC3.15140)</name>
    <dbReference type="NCBI Taxonomy" id="1229662"/>
    <lineage>
        <taxon>Eukaryota</taxon>
        <taxon>Fungi</taxon>
        <taxon>Dikarya</taxon>
        <taxon>Ascomycota</taxon>
        <taxon>Pezizomycotina</taxon>
        <taxon>Sordariomycetes</taxon>
        <taxon>Xylariomycetidae</taxon>
        <taxon>Amphisphaeriales</taxon>
        <taxon>Sporocadaceae</taxon>
        <taxon>Pestalotiopsis</taxon>
    </lineage>
</organism>
<feature type="domain" description="Tyrosinase copper-binding" evidence="2">
    <location>
        <begin position="160"/>
        <end position="177"/>
    </location>
</feature>
<dbReference type="eggNOG" id="ENOG502S31Y">
    <property type="taxonomic scope" value="Eukaryota"/>
</dbReference>
<keyword evidence="1" id="KW-0479">Metal-binding</keyword>
<feature type="domain" description="Tyrosinase copper-binding" evidence="3">
    <location>
        <begin position="309"/>
        <end position="320"/>
    </location>
</feature>